<protein>
    <submittedName>
        <fullName evidence="1">Uncharacterized protein</fullName>
    </submittedName>
</protein>
<name>A0A2P2N6W1_RHIMU</name>
<reference evidence="1" key="1">
    <citation type="submission" date="2018-02" db="EMBL/GenBank/DDBJ databases">
        <title>Rhizophora mucronata_Transcriptome.</title>
        <authorList>
            <person name="Meera S.P."/>
            <person name="Sreeshan A."/>
            <person name="Augustine A."/>
        </authorList>
    </citation>
    <scope>NUCLEOTIDE SEQUENCE</scope>
    <source>
        <tissue evidence="1">Leaf</tissue>
    </source>
</reference>
<organism evidence="1">
    <name type="scientific">Rhizophora mucronata</name>
    <name type="common">Asiatic mangrove</name>
    <dbReference type="NCBI Taxonomy" id="61149"/>
    <lineage>
        <taxon>Eukaryota</taxon>
        <taxon>Viridiplantae</taxon>
        <taxon>Streptophyta</taxon>
        <taxon>Embryophyta</taxon>
        <taxon>Tracheophyta</taxon>
        <taxon>Spermatophyta</taxon>
        <taxon>Magnoliopsida</taxon>
        <taxon>eudicotyledons</taxon>
        <taxon>Gunneridae</taxon>
        <taxon>Pentapetalae</taxon>
        <taxon>rosids</taxon>
        <taxon>fabids</taxon>
        <taxon>Malpighiales</taxon>
        <taxon>Rhizophoraceae</taxon>
        <taxon>Rhizophora</taxon>
    </lineage>
</organism>
<dbReference type="AlphaFoldDB" id="A0A2P2N6W1"/>
<accession>A0A2P2N6W1</accession>
<proteinExistence type="predicted"/>
<sequence>MLKHGFSHKKLQMKVYINIERGDGFEIVRLGKRKL</sequence>
<evidence type="ECO:0000313" key="1">
    <source>
        <dbReference type="EMBL" id="MBX38234.1"/>
    </source>
</evidence>
<dbReference type="EMBL" id="GGEC01057750">
    <property type="protein sequence ID" value="MBX38234.1"/>
    <property type="molecule type" value="Transcribed_RNA"/>
</dbReference>